<dbReference type="EMBL" id="VSSQ01009793">
    <property type="protein sequence ID" value="MPM42621.1"/>
    <property type="molecule type" value="Genomic_DNA"/>
</dbReference>
<accession>A0A644ZRV3</accession>
<feature type="compositionally biased region" description="Basic and acidic residues" evidence="1">
    <location>
        <begin position="53"/>
        <end position="73"/>
    </location>
</feature>
<evidence type="ECO:0000313" key="2">
    <source>
        <dbReference type="EMBL" id="MPM42621.1"/>
    </source>
</evidence>
<protein>
    <submittedName>
        <fullName evidence="2">Uncharacterized protein</fullName>
    </submittedName>
</protein>
<comment type="caution">
    <text evidence="2">The sequence shown here is derived from an EMBL/GenBank/DDBJ whole genome shotgun (WGS) entry which is preliminary data.</text>
</comment>
<reference evidence="2" key="1">
    <citation type="submission" date="2019-08" db="EMBL/GenBank/DDBJ databases">
        <authorList>
            <person name="Kucharzyk K."/>
            <person name="Murdoch R.W."/>
            <person name="Higgins S."/>
            <person name="Loffler F."/>
        </authorList>
    </citation>
    <scope>NUCLEOTIDE SEQUENCE</scope>
</reference>
<gene>
    <name evidence="2" type="ORF">SDC9_89288</name>
</gene>
<name>A0A644ZRV3_9ZZZZ</name>
<sequence>MLHIFQIVEEVQVVGLDIEDDRHGGEKGEKGVAVFAGLEYDGVALSHPVARTQKREGAADHHRGVGARRHGDMGAHGGGGGFPVSPRNAQGVVVCAHE</sequence>
<dbReference type="AlphaFoldDB" id="A0A644ZRV3"/>
<feature type="region of interest" description="Disordered" evidence="1">
    <location>
        <begin position="50"/>
        <end position="85"/>
    </location>
</feature>
<evidence type="ECO:0000256" key="1">
    <source>
        <dbReference type="SAM" id="MobiDB-lite"/>
    </source>
</evidence>
<proteinExistence type="predicted"/>
<organism evidence="2">
    <name type="scientific">bioreactor metagenome</name>
    <dbReference type="NCBI Taxonomy" id="1076179"/>
    <lineage>
        <taxon>unclassified sequences</taxon>
        <taxon>metagenomes</taxon>
        <taxon>ecological metagenomes</taxon>
    </lineage>
</organism>